<protein>
    <submittedName>
        <fullName evidence="1">Uncharacterized protein</fullName>
    </submittedName>
</protein>
<evidence type="ECO:0000313" key="1">
    <source>
        <dbReference type="EMBL" id="SCZ60078.1"/>
    </source>
</evidence>
<name>A0A1G5QEK0_9GAMM</name>
<accession>A0A1G5QEK0</accession>
<evidence type="ECO:0000313" key="2">
    <source>
        <dbReference type="Proteomes" id="UP000199648"/>
    </source>
</evidence>
<dbReference type="AlphaFoldDB" id="A0A1G5QEK0"/>
<dbReference type="EMBL" id="FMWD01000005">
    <property type="protein sequence ID" value="SCZ60078.1"/>
    <property type="molecule type" value="Genomic_DNA"/>
</dbReference>
<gene>
    <name evidence="1" type="ORF">SAMN03097708_01980</name>
</gene>
<dbReference type="Proteomes" id="UP000199648">
    <property type="component" value="Unassembled WGS sequence"/>
</dbReference>
<keyword evidence="2" id="KW-1185">Reference proteome</keyword>
<proteinExistence type="predicted"/>
<organism evidence="1 2">
    <name type="scientific">Thiohalomonas denitrificans</name>
    <dbReference type="NCBI Taxonomy" id="415747"/>
    <lineage>
        <taxon>Bacteria</taxon>
        <taxon>Pseudomonadati</taxon>
        <taxon>Pseudomonadota</taxon>
        <taxon>Gammaproteobacteria</taxon>
        <taxon>Thiohalomonadales</taxon>
        <taxon>Thiohalomonadaceae</taxon>
        <taxon>Thiohalomonas</taxon>
    </lineage>
</organism>
<reference evidence="1 2" key="1">
    <citation type="submission" date="2016-10" db="EMBL/GenBank/DDBJ databases">
        <authorList>
            <person name="de Groot N.N."/>
        </authorList>
    </citation>
    <scope>NUCLEOTIDE SEQUENCE [LARGE SCALE GENOMIC DNA]</scope>
    <source>
        <strain evidence="1 2">HLD2</strain>
    </source>
</reference>
<sequence>MARVTAVAILAQIGQNVEVLRSGFDFEADAGRTIGLQQQYAVPQNVMDQVGRYVIKHHQIYGAVERRFQSSGDVEAEAVQRRRRLVAVQNP</sequence>